<evidence type="ECO:0000313" key="8">
    <source>
        <dbReference type="EMBL" id="TXC65999.1"/>
    </source>
</evidence>
<dbReference type="PANTHER" id="PTHR43047">
    <property type="entry name" value="TWO-COMPONENT HISTIDINE PROTEIN KINASE"/>
    <property type="match status" value="1"/>
</dbReference>
<feature type="compositionally biased region" description="Low complexity" evidence="5">
    <location>
        <begin position="246"/>
        <end position="261"/>
    </location>
</feature>
<dbReference type="AlphaFoldDB" id="A0A5C6TZX9"/>
<keyword evidence="6" id="KW-0472">Membrane</keyword>
<dbReference type="SMART" id="SM00388">
    <property type="entry name" value="HisKA"/>
    <property type="match status" value="1"/>
</dbReference>
<evidence type="ECO:0000256" key="1">
    <source>
        <dbReference type="ARBA" id="ARBA00000085"/>
    </source>
</evidence>
<comment type="catalytic activity">
    <reaction evidence="1">
        <text>ATP + protein L-histidine = ADP + protein N-phospho-L-histidine.</text>
        <dbReference type="EC" id="2.7.13.3"/>
    </reaction>
</comment>
<keyword evidence="3" id="KW-0808">Transferase</keyword>
<evidence type="ECO:0000256" key="4">
    <source>
        <dbReference type="ARBA" id="ARBA00022777"/>
    </source>
</evidence>
<protein>
    <recommendedName>
        <fullName evidence="2">histidine kinase</fullName>
        <ecNumber evidence="2">2.7.13.3</ecNumber>
    </recommendedName>
</protein>
<keyword evidence="6" id="KW-0812">Transmembrane</keyword>
<keyword evidence="9" id="KW-1185">Reference proteome</keyword>
<accession>A0A5C6TZX9</accession>
<organism evidence="8 9">
    <name type="scientific">Piscinibacter aquaticus</name>
    <dbReference type="NCBI Taxonomy" id="392597"/>
    <lineage>
        <taxon>Bacteria</taxon>
        <taxon>Pseudomonadati</taxon>
        <taxon>Pseudomonadota</taxon>
        <taxon>Betaproteobacteria</taxon>
        <taxon>Burkholderiales</taxon>
        <taxon>Sphaerotilaceae</taxon>
        <taxon>Piscinibacter</taxon>
    </lineage>
</organism>
<dbReference type="SUPFAM" id="SSF47384">
    <property type="entry name" value="Homodimeric domain of signal transducing histidine kinase"/>
    <property type="match status" value="1"/>
</dbReference>
<dbReference type="CDD" id="cd00082">
    <property type="entry name" value="HisKA"/>
    <property type="match status" value="1"/>
</dbReference>
<feature type="compositionally biased region" description="Low complexity" evidence="5">
    <location>
        <begin position="282"/>
        <end position="292"/>
    </location>
</feature>
<evidence type="ECO:0000256" key="6">
    <source>
        <dbReference type="SAM" id="Phobius"/>
    </source>
</evidence>
<reference evidence="8 9" key="1">
    <citation type="submission" date="2019-08" db="EMBL/GenBank/DDBJ databases">
        <authorList>
            <person name="Khan S.A."/>
            <person name="Jeon C.O."/>
            <person name="Jeong S.E."/>
        </authorList>
    </citation>
    <scope>NUCLEOTIDE SEQUENCE [LARGE SCALE GENOMIC DNA]</scope>
    <source>
        <strain evidence="9">IMCC1728</strain>
    </source>
</reference>
<feature type="transmembrane region" description="Helical" evidence="6">
    <location>
        <begin position="32"/>
        <end position="48"/>
    </location>
</feature>
<dbReference type="EC" id="2.7.13.3" evidence="2"/>
<dbReference type="SUPFAM" id="SSF55874">
    <property type="entry name" value="ATPase domain of HSP90 chaperone/DNA topoisomerase II/histidine kinase"/>
    <property type="match status" value="1"/>
</dbReference>
<feature type="domain" description="Histidine kinase" evidence="7">
    <location>
        <begin position="117"/>
        <end position="244"/>
    </location>
</feature>
<feature type="region of interest" description="Disordered" evidence="5">
    <location>
        <begin position="239"/>
        <end position="298"/>
    </location>
</feature>
<dbReference type="PANTHER" id="PTHR43047:SF64">
    <property type="entry name" value="HISTIDINE KINASE CONTAINING CHEY-HOMOLOGOUS RECEIVER DOMAIN AND PAS DOMAIN-RELATED"/>
    <property type="match status" value="1"/>
</dbReference>
<evidence type="ECO:0000256" key="2">
    <source>
        <dbReference type="ARBA" id="ARBA00012438"/>
    </source>
</evidence>
<evidence type="ECO:0000313" key="9">
    <source>
        <dbReference type="Proteomes" id="UP000321832"/>
    </source>
</evidence>
<feature type="transmembrane region" description="Helical" evidence="6">
    <location>
        <begin position="54"/>
        <end position="71"/>
    </location>
</feature>
<dbReference type="InterPro" id="IPR005467">
    <property type="entry name" value="His_kinase_dom"/>
</dbReference>
<proteinExistence type="predicted"/>
<dbReference type="GO" id="GO:0000155">
    <property type="term" value="F:phosphorelay sensor kinase activity"/>
    <property type="evidence" value="ECO:0007669"/>
    <property type="project" value="InterPro"/>
</dbReference>
<evidence type="ECO:0000259" key="7">
    <source>
        <dbReference type="PROSITE" id="PS50109"/>
    </source>
</evidence>
<dbReference type="Pfam" id="PF00512">
    <property type="entry name" value="HisKA"/>
    <property type="match status" value="1"/>
</dbReference>
<keyword evidence="6" id="KW-1133">Transmembrane helix</keyword>
<comment type="caution">
    <text evidence="8">The sequence shown here is derived from an EMBL/GenBank/DDBJ whole genome shotgun (WGS) entry which is preliminary data.</text>
</comment>
<evidence type="ECO:0000256" key="5">
    <source>
        <dbReference type="SAM" id="MobiDB-lite"/>
    </source>
</evidence>
<feature type="transmembrane region" description="Helical" evidence="6">
    <location>
        <begin position="6"/>
        <end position="25"/>
    </location>
</feature>
<evidence type="ECO:0000256" key="3">
    <source>
        <dbReference type="ARBA" id="ARBA00022679"/>
    </source>
</evidence>
<dbReference type="PROSITE" id="PS50109">
    <property type="entry name" value="HIS_KIN"/>
    <property type="match status" value="1"/>
</dbReference>
<gene>
    <name evidence="8" type="ORF">FSC37_08915</name>
</gene>
<keyword evidence="4" id="KW-0418">Kinase</keyword>
<dbReference type="InterPro" id="IPR036890">
    <property type="entry name" value="HATPase_C_sf"/>
</dbReference>
<dbReference type="InterPro" id="IPR003661">
    <property type="entry name" value="HisK_dim/P_dom"/>
</dbReference>
<name>A0A5C6TZX9_9BURK</name>
<dbReference type="Proteomes" id="UP000321832">
    <property type="component" value="Unassembled WGS sequence"/>
</dbReference>
<dbReference type="Gene3D" id="3.30.565.10">
    <property type="entry name" value="Histidine kinase-like ATPase, C-terminal domain"/>
    <property type="match status" value="1"/>
</dbReference>
<sequence>MQDPALMATMVATLLGIASIGLVVLSMSYRASLALTVPVMVPAMLLQFSRGDALSTYIGIGMVVFLGLVVVEGRRAADHTRAMLRLRFQMDELARQRQQALDDAERSNAVKSQFLATMSHEMRTPLHGLLGLTRLLRQEPAGPTTERTVVLERTGEHLLAIINEVLEYARIESGQLRLTPQSFDLRGLLGSVVELMQPSAIEKGLALELVDRLPPQAHRLGDALRLRQVLLNPAGNAVKFTERGGSRSAPRPPRATASSSRWPTPALACRRPTANESSKPFASSTARSRAATVAPGWG</sequence>
<dbReference type="EMBL" id="VOPW01000001">
    <property type="protein sequence ID" value="TXC65999.1"/>
    <property type="molecule type" value="Genomic_DNA"/>
</dbReference>
<dbReference type="Gene3D" id="1.10.287.130">
    <property type="match status" value="1"/>
</dbReference>
<dbReference type="InterPro" id="IPR036097">
    <property type="entry name" value="HisK_dim/P_sf"/>
</dbReference>